<dbReference type="OrthoDB" id="10067653at2759"/>
<organism evidence="2 3">
    <name type="scientific">Actinia tenebrosa</name>
    <name type="common">Australian red waratah sea anemone</name>
    <dbReference type="NCBI Taxonomy" id="6105"/>
    <lineage>
        <taxon>Eukaryota</taxon>
        <taxon>Metazoa</taxon>
        <taxon>Cnidaria</taxon>
        <taxon>Anthozoa</taxon>
        <taxon>Hexacorallia</taxon>
        <taxon>Actiniaria</taxon>
        <taxon>Actiniidae</taxon>
        <taxon>Actinia</taxon>
    </lineage>
</organism>
<name>A0A6P8I818_ACTTE</name>
<proteinExistence type="predicted"/>
<dbReference type="InParanoid" id="A0A6P8I818"/>
<dbReference type="InterPro" id="IPR013761">
    <property type="entry name" value="SAM/pointed_sf"/>
</dbReference>
<dbReference type="InterPro" id="IPR040772">
    <property type="entry name" value="C19orf47_SAM"/>
</dbReference>
<protein>
    <submittedName>
        <fullName evidence="3">Uncharacterized protein C19orf47 homolog</fullName>
    </submittedName>
</protein>
<feature type="region of interest" description="Disordered" evidence="1">
    <location>
        <begin position="114"/>
        <end position="161"/>
    </location>
</feature>
<accession>A0A6P8I818</accession>
<dbReference type="RefSeq" id="XP_031564183.1">
    <property type="nucleotide sequence ID" value="XM_031708323.1"/>
</dbReference>
<keyword evidence="2" id="KW-1185">Reference proteome</keyword>
<dbReference type="InterPro" id="IPR039161">
    <property type="entry name" value="C19orf47-like"/>
</dbReference>
<dbReference type="CDD" id="cd09531">
    <property type="entry name" value="SAM_CS047"/>
    <property type="match status" value="1"/>
</dbReference>
<dbReference type="Proteomes" id="UP000515163">
    <property type="component" value="Unplaced"/>
</dbReference>
<sequence length="419" mass="45570">MTSEVPKWLSFFKEAGIPPSVASNYAIAFCDNRIQKDMLPELTKEILRDMGIMVMGDIIAILRHAKQVHAQTQKEKAVKALEIIEEQEIVSETNSPKVSSAASRMVDHWINNQRMSSGTKSPVSGTESPGNRFLKKKMTIQTKTGSKSPTASTASPDHSLLKKRLTIHASTSEYEPMAKKGATSLSERFSTKAAAASPLVTSTTKKKIVPKVQRISVQVPNDTKKLGIKQKQTALTKQKQGVSAAVAKTKTPKKQSVFDRLGDEIDIPSKPEIHTVSSTNTSAKKTQPALKPLKTSITAPKGTIKTNASAISGVELPKSVFSRLGGIAPTSSTQKVTIQPVLPSKRQQVIDVSSLSDDDNNQYEEIDYTTHSVLRPPPKKKQTVKVKPVKTVKPVKRTVGVVSQISDTTKSVFSRLGPK</sequence>
<feature type="compositionally biased region" description="Polar residues" evidence="1">
    <location>
        <begin position="114"/>
        <end position="129"/>
    </location>
</feature>
<reference evidence="3" key="1">
    <citation type="submission" date="2025-08" db="UniProtKB">
        <authorList>
            <consortium name="RefSeq"/>
        </authorList>
    </citation>
    <scope>IDENTIFICATION</scope>
    <source>
        <tissue evidence="3">Tentacle</tissue>
    </source>
</reference>
<dbReference type="PANTHER" id="PTHR21359:SF1">
    <property type="entry name" value="DUF5577 DOMAIN-CONTAINING PROTEIN"/>
    <property type="match status" value="1"/>
</dbReference>
<evidence type="ECO:0000313" key="2">
    <source>
        <dbReference type="Proteomes" id="UP000515163"/>
    </source>
</evidence>
<dbReference type="GeneID" id="116299635"/>
<evidence type="ECO:0000256" key="1">
    <source>
        <dbReference type="SAM" id="MobiDB-lite"/>
    </source>
</evidence>
<dbReference type="AlphaFoldDB" id="A0A6P8I818"/>
<dbReference type="PANTHER" id="PTHR21359">
    <property type="entry name" value="DUF5577 DOMAIN-CONTAINING PROTEIN"/>
    <property type="match status" value="1"/>
</dbReference>
<evidence type="ECO:0000313" key="3">
    <source>
        <dbReference type="RefSeq" id="XP_031564183.1"/>
    </source>
</evidence>
<dbReference type="Pfam" id="PF18017">
    <property type="entry name" value="SAM_4"/>
    <property type="match status" value="1"/>
</dbReference>
<dbReference type="SUPFAM" id="SSF47769">
    <property type="entry name" value="SAM/Pointed domain"/>
    <property type="match status" value="1"/>
</dbReference>
<dbReference type="Gene3D" id="1.10.150.50">
    <property type="entry name" value="Transcription Factor, Ets-1"/>
    <property type="match status" value="1"/>
</dbReference>
<gene>
    <name evidence="3" type="primary">LOC116299635</name>
</gene>
<dbReference type="KEGG" id="aten:116299635"/>
<feature type="compositionally biased region" description="Polar residues" evidence="1">
    <location>
        <begin position="139"/>
        <end position="156"/>
    </location>
</feature>
<dbReference type="GO" id="GO:0005634">
    <property type="term" value="C:nucleus"/>
    <property type="evidence" value="ECO:0007669"/>
    <property type="project" value="TreeGrafter"/>
</dbReference>